<dbReference type="Proteomes" id="UP000669605">
    <property type="component" value="Unassembled WGS sequence"/>
</dbReference>
<gene>
    <name evidence="1" type="ORF">GV368_05595</name>
</gene>
<name>A0ABX1QNE5_9PROT</name>
<organism evidence="1 2">
    <name type="scientific">Tepidiphilus baoligensis</name>
    <dbReference type="NCBI Taxonomy" id="2698687"/>
    <lineage>
        <taxon>Bacteria</taxon>
        <taxon>Pseudomonadati</taxon>
        <taxon>Pseudomonadota</taxon>
        <taxon>Hydrogenophilia</taxon>
        <taxon>Hydrogenophilales</taxon>
        <taxon>Hydrogenophilaceae</taxon>
        <taxon>Tepidiphilus</taxon>
    </lineage>
</organism>
<dbReference type="EMBL" id="JAAAUB010000006">
    <property type="protein sequence ID" value="NMH16585.1"/>
    <property type="molecule type" value="Genomic_DNA"/>
</dbReference>
<evidence type="ECO:0000313" key="1">
    <source>
        <dbReference type="EMBL" id="NMH16585.1"/>
    </source>
</evidence>
<sequence length="331" mass="37846">MNKFESIIYENRNRILLDFVDSIFISMFEATRLSLKKTEEPDFVAMLVKHGTRLIANALHKVIKPHGISLKVSSVFCHQKPIVSFDKSNNETCACEIGDVLIAHIHNDGKYQKKMALLLQAKMVENIPFYIDKLNNPQYYLYHHWPIFTYKRSIKHLKGKKRNICPKGYHLGAQYLLIGNIDNLMYCQSADMDIGCMAVSLSNNPLWPSRSLAEEILLLMMGVSGRSWDDSNNSLGWSQLIRDLLYMGAVSVFNRRNVGLNGQRRKSTFFLSFFSKHDEKELMESRNYLAVAQNFLVSSGYNGGDFILTDEEVMDENHSGVSIILIQTGDE</sequence>
<keyword evidence="2" id="KW-1185">Reference proteome</keyword>
<evidence type="ECO:0000313" key="2">
    <source>
        <dbReference type="Proteomes" id="UP000669605"/>
    </source>
</evidence>
<protein>
    <submittedName>
        <fullName evidence="1">Uncharacterized protein</fullName>
    </submittedName>
</protein>
<reference evidence="1 2" key="1">
    <citation type="journal article" date="2020" name="Curr. Microbiol.">
        <title>Tepidiphilus baoligensis sp. nov., a Novel Bacterium of the Family Hydrogenophilaceae Isolated from an Oil Reservoir.</title>
        <authorList>
            <person name="Zhang X."/>
            <person name="Wang G."/>
            <person name="Ma X."/>
            <person name="Yu J."/>
            <person name="You J."/>
            <person name="Xue Y."/>
            <person name="Ma Y."/>
        </authorList>
    </citation>
    <scope>NUCLEOTIDE SEQUENCE [LARGE SCALE GENOMIC DNA]</scope>
    <source>
        <strain evidence="1 2">B18-69</strain>
    </source>
</reference>
<accession>A0ABX1QNE5</accession>
<comment type="caution">
    <text evidence="1">The sequence shown here is derived from an EMBL/GenBank/DDBJ whole genome shotgun (WGS) entry which is preliminary data.</text>
</comment>
<proteinExistence type="predicted"/>
<dbReference type="RefSeq" id="WP_169115818.1">
    <property type="nucleotide sequence ID" value="NZ_JAAAUB010000006.1"/>
</dbReference>